<accession>A0A4R0JF14</accession>
<protein>
    <submittedName>
        <fullName evidence="1">HAD family hydrolase</fullName>
    </submittedName>
</protein>
<dbReference type="RefSeq" id="WP_131517323.1">
    <property type="nucleotide sequence ID" value="NZ_SJKD01000008.1"/>
</dbReference>
<dbReference type="SFLD" id="SFLDG01129">
    <property type="entry name" value="C1.5:_HAD__Beta-PGM__Phosphata"/>
    <property type="match status" value="1"/>
</dbReference>
<dbReference type="InterPro" id="IPR044999">
    <property type="entry name" value="CbbY-like"/>
</dbReference>
<dbReference type="NCBIfam" id="TIGR01509">
    <property type="entry name" value="HAD-SF-IA-v3"/>
    <property type="match status" value="1"/>
</dbReference>
<dbReference type="Gene3D" id="1.10.150.240">
    <property type="entry name" value="Putative phosphatase, domain 2"/>
    <property type="match status" value="1"/>
</dbReference>
<keyword evidence="2" id="KW-1185">Reference proteome</keyword>
<dbReference type="PRINTS" id="PR00413">
    <property type="entry name" value="HADHALOGNASE"/>
</dbReference>
<dbReference type="SFLD" id="SFLDS00003">
    <property type="entry name" value="Haloacid_Dehalogenase"/>
    <property type="match status" value="1"/>
</dbReference>
<dbReference type="PANTHER" id="PTHR42896:SF2">
    <property type="entry name" value="CBBY-LIKE PROTEIN"/>
    <property type="match status" value="1"/>
</dbReference>
<gene>
    <name evidence="1" type="ORF">E0H75_31350</name>
</gene>
<dbReference type="InterPro" id="IPR023198">
    <property type="entry name" value="PGP-like_dom2"/>
</dbReference>
<dbReference type="OrthoDB" id="9793014at2"/>
<dbReference type="PANTHER" id="PTHR42896">
    <property type="entry name" value="XYLULOSE-1,5-BISPHOSPHATE (XUBP) PHOSPHATASE"/>
    <property type="match status" value="1"/>
</dbReference>
<dbReference type="EMBL" id="SJKD01000008">
    <property type="protein sequence ID" value="TCC45019.1"/>
    <property type="molecule type" value="Genomic_DNA"/>
</dbReference>
<proteinExistence type="predicted"/>
<dbReference type="InterPro" id="IPR006439">
    <property type="entry name" value="HAD-SF_hydro_IA"/>
</dbReference>
<dbReference type="SUPFAM" id="SSF56784">
    <property type="entry name" value="HAD-like"/>
    <property type="match status" value="1"/>
</dbReference>
<dbReference type="Pfam" id="PF00702">
    <property type="entry name" value="Hydrolase"/>
    <property type="match status" value="1"/>
</dbReference>
<sequence>MTAIIFDCDGVLGDTERDGHLPAFNATFEQFGLPVRWSVEEYGRLLRIGGGKERLATVLDDPEVWAAAGSPATPEEGAEVVATWHRAKTKAFTDLVAAGVIPPRPGVRRIITGALEAGWTVAVASTSAEPSVRAVLSGAVGAEVAATIPVFAGDVVPRKKPDPAVYELTVKELGLDPAETLVVEDSHNGLLAASGAGLATVVTVSGYTRDEDFTGAALVVTSLGDPGGERLEVLADPWDIEPVDALSLTQLSRLAGRSPHDETQGGRT</sequence>
<dbReference type="Proteomes" id="UP000293342">
    <property type="component" value="Unassembled WGS sequence"/>
</dbReference>
<dbReference type="InterPro" id="IPR023214">
    <property type="entry name" value="HAD_sf"/>
</dbReference>
<evidence type="ECO:0000313" key="2">
    <source>
        <dbReference type="Proteomes" id="UP000293342"/>
    </source>
</evidence>
<dbReference type="AlphaFoldDB" id="A0A4R0JF14"/>
<reference evidence="1 2" key="1">
    <citation type="submission" date="2019-02" db="EMBL/GenBank/DDBJ databases">
        <title>Kribbella capetownensis sp. nov. and Kribbella speibonae sp. nov., isolated from soil.</title>
        <authorList>
            <person name="Curtis S.M."/>
            <person name="Norton I."/>
            <person name="Everest G.J."/>
            <person name="Meyers P.R."/>
        </authorList>
    </citation>
    <scope>NUCLEOTIDE SEQUENCE [LARGE SCALE GENOMIC DNA]</scope>
    <source>
        <strain evidence="1 2">YM53</strain>
    </source>
</reference>
<keyword evidence="1" id="KW-0378">Hydrolase</keyword>
<dbReference type="Gene3D" id="3.40.50.1000">
    <property type="entry name" value="HAD superfamily/HAD-like"/>
    <property type="match status" value="1"/>
</dbReference>
<organism evidence="1 2">
    <name type="scientific">Kribbella capetownensis</name>
    <dbReference type="NCBI Taxonomy" id="1572659"/>
    <lineage>
        <taxon>Bacteria</taxon>
        <taxon>Bacillati</taxon>
        <taxon>Actinomycetota</taxon>
        <taxon>Actinomycetes</taxon>
        <taxon>Propionibacteriales</taxon>
        <taxon>Kribbellaceae</taxon>
        <taxon>Kribbella</taxon>
    </lineage>
</organism>
<evidence type="ECO:0000313" key="1">
    <source>
        <dbReference type="EMBL" id="TCC45019.1"/>
    </source>
</evidence>
<name>A0A4R0JF14_9ACTN</name>
<dbReference type="InterPro" id="IPR036412">
    <property type="entry name" value="HAD-like_sf"/>
</dbReference>
<comment type="caution">
    <text evidence="1">The sequence shown here is derived from an EMBL/GenBank/DDBJ whole genome shotgun (WGS) entry which is preliminary data.</text>
</comment>
<dbReference type="GO" id="GO:0016787">
    <property type="term" value="F:hydrolase activity"/>
    <property type="evidence" value="ECO:0007669"/>
    <property type="project" value="UniProtKB-KW"/>
</dbReference>